<evidence type="ECO:0000313" key="2">
    <source>
        <dbReference type="EMBL" id="CAG8784476.1"/>
    </source>
</evidence>
<dbReference type="Proteomes" id="UP000789342">
    <property type="component" value="Unassembled WGS sequence"/>
</dbReference>
<dbReference type="EMBL" id="CAJVPV010055389">
    <property type="protein sequence ID" value="CAG8784476.1"/>
    <property type="molecule type" value="Genomic_DNA"/>
</dbReference>
<feature type="region of interest" description="Disordered" evidence="1">
    <location>
        <begin position="24"/>
        <end position="95"/>
    </location>
</feature>
<name>A0A9N9JJU6_9GLOM</name>
<feature type="compositionally biased region" description="Low complexity" evidence="1">
    <location>
        <begin position="34"/>
        <end position="48"/>
    </location>
</feature>
<proteinExistence type="predicted"/>
<accession>A0A9N9JJU6</accession>
<feature type="non-terminal residue" evidence="2">
    <location>
        <position position="1"/>
    </location>
</feature>
<evidence type="ECO:0000256" key="1">
    <source>
        <dbReference type="SAM" id="MobiDB-lite"/>
    </source>
</evidence>
<gene>
    <name evidence="2" type="ORF">AMORRO_LOCUS17597</name>
</gene>
<feature type="compositionally biased region" description="Polar residues" evidence="1">
    <location>
        <begin position="53"/>
        <end position="82"/>
    </location>
</feature>
<sequence>KEEDEFLNSTYKEKAGKEMIQSIREKKLRDQETSSDNKSQSSKNKAQKFMSEVSKSSSLQLHYTGSISNGNADRDVISTTLNETEESKTPCFASY</sequence>
<comment type="caution">
    <text evidence="2">The sequence shown here is derived from an EMBL/GenBank/DDBJ whole genome shotgun (WGS) entry which is preliminary data.</text>
</comment>
<dbReference type="AlphaFoldDB" id="A0A9N9JJU6"/>
<keyword evidence="3" id="KW-1185">Reference proteome</keyword>
<reference evidence="2" key="1">
    <citation type="submission" date="2021-06" db="EMBL/GenBank/DDBJ databases">
        <authorList>
            <person name="Kallberg Y."/>
            <person name="Tangrot J."/>
            <person name="Rosling A."/>
        </authorList>
    </citation>
    <scope>NUCLEOTIDE SEQUENCE</scope>
    <source>
        <strain evidence="2">CL551</strain>
    </source>
</reference>
<organism evidence="2 3">
    <name type="scientific">Acaulospora morrowiae</name>
    <dbReference type="NCBI Taxonomy" id="94023"/>
    <lineage>
        <taxon>Eukaryota</taxon>
        <taxon>Fungi</taxon>
        <taxon>Fungi incertae sedis</taxon>
        <taxon>Mucoromycota</taxon>
        <taxon>Glomeromycotina</taxon>
        <taxon>Glomeromycetes</taxon>
        <taxon>Diversisporales</taxon>
        <taxon>Acaulosporaceae</taxon>
        <taxon>Acaulospora</taxon>
    </lineage>
</organism>
<protein>
    <submittedName>
        <fullName evidence="2">7769_t:CDS:1</fullName>
    </submittedName>
</protein>
<evidence type="ECO:0000313" key="3">
    <source>
        <dbReference type="Proteomes" id="UP000789342"/>
    </source>
</evidence>